<keyword evidence="4" id="KW-0547">Nucleotide-binding</keyword>
<proteinExistence type="inferred from homology"/>
<evidence type="ECO:0000256" key="9">
    <source>
        <dbReference type="PIRNR" id="PIRNR003128"/>
    </source>
</evidence>
<dbReference type="NCBIfam" id="TIGR00634">
    <property type="entry name" value="recN"/>
    <property type="match status" value="1"/>
</dbReference>
<evidence type="ECO:0000256" key="6">
    <source>
        <dbReference type="ARBA" id="ARBA00022840"/>
    </source>
</evidence>
<comment type="caution">
    <text evidence="12">The sequence shown here is derived from an EMBL/GenBank/DDBJ whole genome shotgun (WGS) entry which is preliminary data.</text>
</comment>
<feature type="coiled-coil region" evidence="10">
    <location>
        <begin position="328"/>
        <end position="355"/>
    </location>
</feature>
<evidence type="ECO:0000313" key="13">
    <source>
        <dbReference type="Proteomes" id="UP000287447"/>
    </source>
</evidence>
<dbReference type="InterPro" id="IPR003395">
    <property type="entry name" value="RecF/RecN/SMC_N"/>
</dbReference>
<dbReference type="EMBL" id="SADE01000003">
    <property type="protein sequence ID" value="RVU34623.1"/>
    <property type="molecule type" value="Genomic_DNA"/>
</dbReference>
<dbReference type="GO" id="GO:0006310">
    <property type="term" value="P:DNA recombination"/>
    <property type="evidence" value="ECO:0007669"/>
    <property type="project" value="InterPro"/>
</dbReference>
<evidence type="ECO:0000313" key="12">
    <source>
        <dbReference type="EMBL" id="RVU34623.1"/>
    </source>
</evidence>
<reference evidence="13" key="1">
    <citation type="submission" date="2019-01" db="EMBL/GenBank/DDBJ databases">
        <title>Gri0909 isolated from a small marine red alga.</title>
        <authorList>
            <person name="Kim J."/>
            <person name="Jeong S.E."/>
            <person name="Jeon C.O."/>
        </authorList>
    </citation>
    <scope>NUCLEOTIDE SEQUENCE [LARGE SCALE GENOMIC DNA]</scope>
    <source>
        <strain evidence="13">Gri0909</strain>
    </source>
</reference>
<dbReference type="GO" id="GO:0006281">
    <property type="term" value="P:DNA repair"/>
    <property type="evidence" value="ECO:0007669"/>
    <property type="project" value="UniProtKB-KW"/>
</dbReference>
<name>A0A437QJE1_9PROT</name>
<protein>
    <recommendedName>
        <fullName evidence="3 9">DNA repair protein RecN</fullName>
    </recommendedName>
    <alternativeName>
        <fullName evidence="8 9">Recombination protein N</fullName>
    </alternativeName>
</protein>
<dbReference type="Pfam" id="PF02463">
    <property type="entry name" value="SMC_N"/>
    <property type="match status" value="1"/>
</dbReference>
<dbReference type="AlphaFoldDB" id="A0A437QJE1"/>
<keyword evidence="6" id="KW-0067">ATP-binding</keyword>
<organism evidence="12 13">
    <name type="scientific">Hwanghaeella grinnelliae</name>
    <dbReference type="NCBI Taxonomy" id="2500179"/>
    <lineage>
        <taxon>Bacteria</taxon>
        <taxon>Pseudomonadati</taxon>
        <taxon>Pseudomonadota</taxon>
        <taxon>Alphaproteobacteria</taxon>
        <taxon>Rhodospirillales</taxon>
        <taxon>Rhodospirillaceae</taxon>
        <taxon>Hwanghaeella</taxon>
    </lineage>
</organism>
<evidence type="ECO:0000256" key="2">
    <source>
        <dbReference type="ARBA" id="ARBA00009441"/>
    </source>
</evidence>
<dbReference type="GO" id="GO:0005524">
    <property type="term" value="F:ATP binding"/>
    <property type="evidence" value="ECO:0007669"/>
    <property type="project" value="UniProtKB-KW"/>
</dbReference>
<evidence type="ECO:0000256" key="8">
    <source>
        <dbReference type="ARBA" id="ARBA00033408"/>
    </source>
</evidence>
<dbReference type="PIRSF" id="PIRSF003128">
    <property type="entry name" value="RecN"/>
    <property type="match status" value="1"/>
</dbReference>
<comment type="function">
    <text evidence="1 9">May be involved in recombinational repair of damaged DNA.</text>
</comment>
<comment type="similarity">
    <text evidence="2 9">Belongs to the RecN family.</text>
</comment>
<dbReference type="FunFam" id="3.40.50.300:FF:000319">
    <property type="entry name" value="DNA repair protein RecN"/>
    <property type="match status" value="1"/>
</dbReference>
<dbReference type="GO" id="GO:0043590">
    <property type="term" value="C:bacterial nucleoid"/>
    <property type="evidence" value="ECO:0007669"/>
    <property type="project" value="TreeGrafter"/>
</dbReference>
<dbReference type="PANTHER" id="PTHR11059:SF0">
    <property type="entry name" value="DNA REPAIR PROTEIN RECN"/>
    <property type="match status" value="1"/>
</dbReference>
<evidence type="ECO:0000256" key="10">
    <source>
        <dbReference type="SAM" id="Coils"/>
    </source>
</evidence>
<dbReference type="OrthoDB" id="9806954at2"/>
<evidence type="ECO:0000259" key="11">
    <source>
        <dbReference type="Pfam" id="PF02463"/>
    </source>
</evidence>
<evidence type="ECO:0000256" key="5">
    <source>
        <dbReference type="ARBA" id="ARBA00022763"/>
    </source>
</evidence>
<dbReference type="Proteomes" id="UP000287447">
    <property type="component" value="Unassembled WGS sequence"/>
</dbReference>
<evidence type="ECO:0000256" key="1">
    <source>
        <dbReference type="ARBA" id="ARBA00003618"/>
    </source>
</evidence>
<keyword evidence="7 9" id="KW-0234">DNA repair</keyword>
<evidence type="ECO:0000256" key="7">
    <source>
        <dbReference type="ARBA" id="ARBA00023204"/>
    </source>
</evidence>
<feature type="domain" description="RecF/RecN/SMC N-terminal" evidence="11">
    <location>
        <begin position="14"/>
        <end position="507"/>
    </location>
</feature>
<accession>A0A437QJE1</accession>
<evidence type="ECO:0000256" key="3">
    <source>
        <dbReference type="ARBA" id="ARBA00021315"/>
    </source>
</evidence>
<dbReference type="PANTHER" id="PTHR11059">
    <property type="entry name" value="DNA REPAIR PROTEIN RECN"/>
    <property type="match status" value="1"/>
</dbReference>
<dbReference type="Gene3D" id="3.40.50.300">
    <property type="entry name" value="P-loop containing nucleotide triphosphate hydrolases"/>
    <property type="match status" value="2"/>
</dbReference>
<keyword evidence="5 9" id="KW-0227">DNA damage</keyword>
<dbReference type="NCBIfam" id="NF008121">
    <property type="entry name" value="PRK10869.1"/>
    <property type="match status" value="1"/>
</dbReference>
<dbReference type="CDD" id="cd03241">
    <property type="entry name" value="ABC_RecN"/>
    <property type="match status" value="2"/>
</dbReference>
<dbReference type="InterPro" id="IPR027417">
    <property type="entry name" value="P-loop_NTPase"/>
</dbReference>
<keyword evidence="10" id="KW-0175">Coiled coil</keyword>
<sequence length="557" mass="58839">MLTDLSIRDVVLIERLDLSFSAGLAVLTGETGAGKSILLDALGLAIGARAESRLVRHGSQQAVVTAVFEPRDPGAFASMFEEHGIEPADQIILRRTLGADGRSRAYLNDEPISVGLMRLVGTALVEIQGQFDQQGLMDAATHREVLDAYAGLGSGEPGCAVEYAAWREAEKAVVTAREKAKKSRENEAFLRFSLEELETLGPEKGEEDALSDERALLRNAEQIVAATNTADDLLNGSEGADLQLRQAARTLEAVAEQVGGDLADALAAIDRAAIELQEASGALARAVAGIDASEGRLETVEERLFTLRETARKHGGDPDDLPEVITALKDQLAMIDGGEERLAELEKAAEAKKQKFIDTAKALSAKRRKAAGKLDGGVNGELPPLKLEKATFQTEIADLPETEWGPHGLDRIQFLVATNPGAPPGPIGKIASGGELSRFLLALKVTLAERGGAPTMIFDEVDSGVGGATAAAVGERLGQLAQSRQVLVVTHSPQVAALGRSHWRVAKGESAGAMITAVDALDDADRLEEIARMLSGANVTEEARAAARRLLQGSDAA</sequence>
<evidence type="ECO:0000256" key="4">
    <source>
        <dbReference type="ARBA" id="ARBA00022741"/>
    </source>
</evidence>
<dbReference type="FunFam" id="3.40.50.300:FF:000356">
    <property type="entry name" value="DNA repair protein RecN"/>
    <property type="match status" value="1"/>
</dbReference>
<dbReference type="InterPro" id="IPR004604">
    <property type="entry name" value="DNA_recomb/repair_RecN"/>
</dbReference>
<dbReference type="SUPFAM" id="SSF52540">
    <property type="entry name" value="P-loop containing nucleoside triphosphate hydrolases"/>
    <property type="match status" value="2"/>
</dbReference>
<dbReference type="GO" id="GO:0009432">
    <property type="term" value="P:SOS response"/>
    <property type="evidence" value="ECO:0007669"/>
    <property type="project" value="UniProtKB-ARBA"/>
</dbReference>
<dbReference type="RefSeq" id="WP_127766618.1">
    <property type="nucleotide sequence ID" value="NZ_SADE01000003.1"/>
</dbReference>
<keyword evidence="13" id="KW-1185">Reference proteome</keyword>
<gene>
    <name evidence="12" type="primary">recN</name>
    <name evidence="12" type="ORF">EOI86_17350</name>
</gene>